<dbReference type="EMBL" id="CAJHIM010000001">
    <property type="protein sequence ID" value="CAD6490753.1"/>
    <property type="molecule type" value="Genomic_DNA"/>
</dbReference>
<dbReference type="PIRSF" id="PIRSF500136">
    <property type="entry name" value="UDP_ManNAc_DH"/>
    <property type="match status" value="1"/>
</dbReference>
<evidence type="ECO:0000256" key="1">
    <source>
        <dbReference type="ARBA" id="ARBA00006601"/>
    </source>
</evidence>
<evidence type="ECO:0000313" key="3">
    <source>
        <dbReference type="EMBL" id="CAD6490753.1"/>
    </source>
</evidence>
<dbReference type="PIRSF" id="PIRSF000124">
    <property type="entry name" value="UDPglc_GDPman_dh"/>
    <property type="match status" value="1"/>
</dbReference>
<name>A0A811T5A4_9EURY</name>
<dbReference type="Gene3D" id="3.40.50.720">
    <property type="entry name" value="NAD(P)-binding Rossmann-like Domain"/>
    <property type="match status" value="1"/>
</dbReference>
<dbReference type="InterPro" id="IPR017476">
    <property type="entry name" value="UDP-Glc/GDP-Man"/>
</dbReference>
<dbReference type="InterPro" id="IPR036220">
    <property type="entry name" value="UDP-Glc/GDP-Man_DH_C_sf"/>
</dbReference>
<dbReference type="SUPFAM" id="SSF52413">
    <property type="entry name" value="UDP-glucose/GDP-mannose dehydrogenase C-terminal domain"/>
    <property type="match status" value="1"/>
</dbReference>
<organism evidence="3 4">
    <name type="scientific">Candidatus Argoarchaeum ethanivorans</name>
    <dbReference type="NCBI Taxonomy" id="2608793"/>
    <lineage>
        <taxon>Archaea</taxon>
        <taxon>Methanobacteriati</taxon>
        <taxon>Methanobacteriota</taxon>
        <taxon>Stenosarchaea group</taxon>
        <taxon>Methanomicrobia</taxon>
        <taxon>Methanosarcinales</taxon>
        <taxon>Methanosarcinales incertae sedis</taxon>
        <taxon>GOM Arc I cluster</taxon>
        <taxon>Candidatus Argoarchaeum</taxon>
    </lineage>
</organism>
<protein>
    <submittedName>
        <fullName evidence="3">UDP-glucose/GDP-mannose dehydrogenase family, UDP binding domain</fullName>
    </submittedName>
</protein>
<dbReference type="PANTHER" id="PTHR43491:SF2">
    <property type="entry name" value="UDP-N-ACETYL-D-MANNOSAMINE DEHYDROGENASE"/>
    <property type="match status" value="1"/>
</dbReference>
<dbReference type="GO" id="GO:0051287">
    <property type="term" value="F:NAD binding"/>
    <property type="evidence" value="ECO:0007669"/>
    <property type="project" value="InterPro"/>
</dbReference>
<dbReference type="GO" id="GO:0016628">
    <property type="term" value="F:oxidoreductase activity, acting on the CH-CH group of donors, NAD or NADP as acceptor"/>
    <property type="evidence" value="ECO:0007669"/>
    <property type="project" value="InterPro"/>
</dbReference>
<dbReference type="GO" id="GO:0000271">
    <property type="term" value="P:polysaccharide biosynthetic process"/>
    <property type="evidence" value="ECO:0007669"/>
    <property type="project" value="InterPro"/>
</dbReference>
<dbReference type="Proteomes" id="UP000637195">
    <property type="component" value="Unassembled WGS sequence"/>
</dbReference>
<dbReference type="InterPro" id="IPR014027">
    <property type="entry name" value="UDP-Glc/GDP-Man_DH_C"/>
</dbReference>
<proteinExistence type="inferred from homology"/>
<comment type="caution">
    <text evidence="3">The sequence shown here is derived from an EMBL/GenBank/DDBJ whole genome shotgun (WGS) entry which is preliminary data.</text>
</comment>
<feature type="domain" description="UDP-glucose/GDP-mannose dehydrogenase C-terminal" evidence="2">
    <location>
        <begin position="52"/>
        <end position="157"/>
    </location>
</feature>
<dbReference type="SMART" id="SM00984">
    <property type="entry name" value="UDPG_MGDP_dh_C"/>
    <property type="match status" value="1"/>
</dbReference>
<dbReference type="AlphaFoldDB" id="A0A811T5A4"/>
<accession>A0A811T5A4</accession>
<dbReference type="Pfam" id="PF03720">
    <property type="entry name" value="UDPG_MGDP_dh_C"/>
    <property type="match status" value="1"/>
</dbReference>
<dbReference type="InterPro" id="IPR028359">
    <property type="entry name" value="UDP_ManNAc/GlcNAc_DH"/>
</dbReference>
<dbReference type="GO" id="GO:0016616">
    <property type="term" value="F:oxidoreductase activity, acting on the CH-OH group of donors, NAD or NADP as acceptor"/>
    <property type="evidence" value="ECO:0007669"/>
    <property type="project" value="InterPro"/>
</dbReference>
<evidence type="ECO:0000259" key="2">
    <source>
        <dbReference type="SMART" id="SM00984"/>
    </source>
</evidence>
<reference evidence="3" key="1">
    <citation type="submission" date="2020-10" db="EMBL/GenBank/DDBJ databases">
        <authorList>
            <person name="Hahn C.J."/>
            <person name="Laso-Perez R."/>
            <person name="Vulcano F."/>
            <person name="Vaziourakis K.-M."/>
            <person name="Stokke R."/>
            <person name="Steen I.H."/>
            <person name="Teske A."/>
            <person name="Boetius A."/>
            <person name="Liebeke M."/>
            <person name="Amann R."/>
            <person name="Knittel K."/>
        </authorList>
    </citation>
    <scope>NUCLEOTIDE SEQUENCE</scope>
    <source>
        <strain evidence="3">Gfbio:e3339647-f889-4370-9287-4fb5cb688e4c:AG393N10_GoMArc1</strain>
    </source>
</reference>
<dbReference type="PANTHER" id="PTHR43491">
    <property type="entry name" value="UDP-N-ACETYL-D-MANNOSAMINE DEHYDROGENASE"/>
    <property type="match status" value="1"/>
</dbReference>
<sequence>MRGDTSQITDYRLPPEGRAGRAINDSMPAHVAGMMIRGLNEAGKVIKGSKVLIMGLAYKENVADTRESPARGIVEGLSEFGVEVYGWDPLLGKDEIEGFGVKALDDMLQITDYCPKGVDGVIMTVVHDEFRRMGLLGVSGVLGEGVGVVDVRGMFDAGVVEGMCYKGL</sequence>
<evidence type="ECO:0000313" key="4">
    <source>
        <dbReference type="Proteomes" id="UP000637195"/>
    </source>
</evidence>
<comment type="similarity">
    <text evidence="1">Belongs to the UDP-glucose/GDP-mannose dehydrogenase family.</text>
</comment>
<gene>
    <name evidence="3" type="ORF">ANIMEMIM_00011</name>
</gene>